<gene>
    <name evidence="1" type="ORF">AUC69_02175</name>
</gene>
<protein>
    <recommendedName>
        <fullName evidence="3">Alginate export domain-containing protein</fullName>
    </recommendedName>
</protein>
<reference evidence="1 2" key="1">
    <citation type="journal article" date="2016" name="Environ. Microbiol.">
        <title>New Methyloceanibacter diversity from North Sea sediments includes methanotroph containing solely the soluble methane monooxygenase.</title>
        <authorList>
            <person name="Vekeman B."/>
            <person name="Kerckhof F.M."/>
            <person name="Cremers G."/>
            <person name="de Vos P."/>
            <person name="Vandamme P."/>
            <person name="Boon N."/>
            <person name="Op den Camp H.J."/>
            <person name="Heylen K."/>
        </authorList>
    </citation>
    <scope>NUCLEOTIDE SEQUENCE [LARGE SCALE GENOMIC DNA]</scope>
    <source>
        <strain evidence="1 2">R-67175</strain>
    </source>
</reference>
<dbReference type="Proteomes" id="UP000094472">
    <property type="component" value="Unassembled WGS sequence"/>
</dbReference>
<evidence type="ECO:0008006" key="3">
    <source>
        <dbReference type="Google" id="ProtNLM"/>
    </source>
</evidence>
<proteinExistence type="predicted"/>
<sequence>MSAQFYVRSPDVEKGEFKLEEHGAIYSGPGEDERRRQSHELEAKYGFTDRWEGIAELTARENVGDSLKWHRLELGAQYEMIERHGDGLGLAFRSLYEFALQSGDPDEILFGPLGKYVWGQDSLTVNAFFVGQVGDHRDIDSLEFKFNWRLKHAFNDTWGLGVESFSEIGDLSHTGPWDEQKHRVGPVAYLELEGMPKWEFAAGTLFGVSDATSDVTFKFDIEAEF</sequence>
<evidence type="ECO:0000313" key="1">
    <source>
        <dbReference type="EMBL" id="ODR96046.1"/>
    </source>
</evidence>
<dbReference type="AlphaFoldDB" id="A0A1E3VSV4"/>
<comment type="caution">
    <text evidence="1">The sequence shown here is derived from an EMBL/GenBank/DDBJ whole genome shotgun (WGS) entry which is preliminary data.</text>
</comment>
<accession>A0A1E3VSV4</accession>
<keyword evidence="2" id="KW-1185">Reference proteome</keyword>
<organism evidence="1 2">
    <name type="scientific">Methyloceanibacter superfactus</name>
    <dbReference type="NCBI Taxonomy" id="1774969"/>
    <lineage>
        <taxon>Bacteria</taxon>
        <taxon>Pseudomonadati</taxon>
        <taxon>Pseudomonadota</taxon>
        <taxon>Alphaproteobacteria</taxon>
        <taxon>Hyphomicrobiales</taxon>
        <taxon>Hyphomicrobiaceae</taxon>
        <taxon>Methyloceanibacter</taxon>
    </lineage>
</organism>
<evidence type="ECO:0000313" key="2">
    <source>
        <dbReference type="Proteomes" id="UP000094472"/>
    </source>
</evidence>
<dbReference type="EMBL" id="LPWF01000033">
    <property type="protein sequence ID" value="ODR96046.1"/>
    <property type="molecule type" value="Genomic_DNA"/>
</dbReference>
<name>A0A1E3VSV4_9HYPH</name>